<comment type="similarity">
    <text evidence="1">Belongs to the carbohydrate kinase PfkB family.</text>
</comment>
<dbReference type="GO" id="GO:0005524">
    <property type="term" value="F:ATP binding"/>
    <property type="evidence" value="ECO:0007669"/>
    <property type="project" value="UniProtKB-KW"/>
</dbReference>
<dbReference type="CDD" id="cd01164">
    <property type="entry name" value="FruK_PfkB_like"/>
    <property type="match status" value="1"/>
</dbReference>
<dbReference type="SUPFAM" id="SSF53613">
    <property type="entry name" value="Ribokinase-like"/>
    <property type="match status" value="1"/>
</dbReference>
<keyword evidence="9" id="KW-1185">Reference proteome</keyword>
<evidence type="ECO:0000256" key="6">
    <source>
        <dbReference type="PIRNR" id="PIRNR000535"/>
    </source>
</evidence>
<name>A0A1N7EEN4_9NOCA</name>
<dbReference type="AlphaFoldDB" id="A0A1N7EEN4"/>
<dbReference type="InterPro" id="IPR029056">
    <property type="entry name" value="Ribokinase-like"/>
</dbReference>
<evidence type="ECO:0000259" key="7">
    <source>
        <dbReference type="Pfam" id="PF00294"/>
    </source>
</evidence>
<dbReference type="PROSITE" id="PS00584">
    <property type="entry name" value="PFKB_KINASES_2"/>
    <property type="match status" value="1"/>
</dbReference>
<dbReference type="Pfam" id="PF00294">
    <property type="entry name" value="PfkB"/>
    <property type="match status" value="1"/>
</dbReference>
<dbReference type="Gene3D" id="3.40.1190.20">
    <property type="match status" value="1"/>
</dbReference>
<evidence type="ECO:0000313" key="9">
    <source>
        <dbReference type="Proteomes" id="UP000186218"/>
    </source>
</evidence>
<evidence type="ECO:0000256" key="1">
    <source>
        <dbReference type="ARBA" id="ARBA00010688"/>
    </source>
</evidence>
<proteinExistence type="inferred from homology"/>
<dbReference type="GO" id="GO:0005829">
    <property type="term" value="C:cytosol"/>
    <property type="evidence" value="ECO:0007669"/>
    <property type="project" value="TreeGrafter"/>
</dbReference>
<dbReference type="GO" id="GO:0008443">
    <property type="term" value="F:phosphofructokinase activity"/>
    <property type="evidence" value="ECO:0007669"/>
    <property type="project" value="TreeGrafter"/>
</dbReference>
<protein>
    <submittedName>
        <fullName evidence="8">1-phosphofructokinase</fullName>
    </submittedName>
</protein>
<dbReference type="InterPro" id="IPR002173">
    <property type="entry name" value="Carboh/pur_kinase_PfkB_CS"/>
</dbReference>
<evidence type="ECO:0000256" key="5">
    <source>
        <dbReference type="ARBA" id="ARBA00022840"/>
    </source>
</evidence>
<dbReference type="Proteomes" id="UP000186218">
    <property type="component" value="Unassembled WGS sequence"/>
</dbReference>
<dbReference type="InterPro" id="IPR017583">
    <property type="entry name" value="Tagatose/fructose_Pkinase"/>
</dbReference>
<dbReference type="NCBIfam" id="TIGR03168">
    <property type="entry name" value="1-PFK"/>
    <property type="match status" value="1"/>
</dbReference>
<organism evidence="8 9">
    <name type="scientific">Williamsia sterculiae</name>
    <dbReference type="NCBI Taxonomy" id="1344003"/>
    <lineage>
        <taxon>Bacteria</taxon>
        <taxon>Bacillati</taxon>
        <taxon>Actinomycetota</taxon>
        <taxon>Actinomycetes</taxon>
        <taxon>Mycobacteriales</taxon>
        <taxon>Nocardiaceae</taxon>
        <taxon>Williamsia</taxon>
    </lineage>
</organism>
<evidence type="ECO:0000256" key="4">
    <source>
        <dbReference type="ARBA" id="ARBA00022777"/>
    </source>
</evidence>
<keyword evidence="4 8" id="KW-0418">Kinase</keyword>
<sequence>MIVTVTANPSMDRTVALPGPLTRGSVIRALSSRQEPGGKGVNVSRAVHLAGASTLAVVPARPGDPLLVALAATGLPVDAVTVSDEVRSNVTVTEPDGTTTKLNLLGAGIGPDELGVLTRTVLTHARTADWVAVCGSLPPGVPVDWYREVLTALRDVDCRTALDTSDRPLAEVAAGFPDSSPDLLKPNAHELAGLVGVNGDDLENAAAQGDPGPALAAAGELARLSGSCVLATLGSAGALLLTGSGSWYASPPSIVPLSTVGAGDSSLAGYLIAAARDAPPAECLRTAVAYGAAAAALPGTQPPTTAQLRLADVAVVELTPGAA</sequence>
<dbReference type="PIRSF" id="PIRSF000535">
    <property type="entry name" value="1PFK/6PFK/LacC"/>
    <property type="match status" value="1"/>
</dbReference>
<reference evidence="8 9" key="1">
    <citation type="submission" date="2017-01" db="EMBL/GenBank/DDBJ databases">
        <authorList>
            <person name="Mah S.A."/>
            <person name="Swanson W.J."/>
            <person name="Moy G.W."/>
            <person name="Vacquier V.D."/>
        </authorList>
    </citation>
    <scope>NUCLEOTIDE SEQUENCE [LARGE SCALE GENOMIC DNA]</scope>
    <source>
        <strain evidence="8 9">CPCC 203464</strain>
    </source>
</reference>
<dbReference type="InterPro" id="IPR011611">
    <property type="entry name" value="PfkB_dom"/>
</dbReference>
<evidence type="ECO:0000313" key="8">
    <source>
        <dbReference type="EMBL" id="SIR86365.1"/>
    </source>
</evidence>
<accession>A0A1N7EEN4</accession>
<dbReference type="EMBL" id="FTNT01000003">
    <property type="protein sequence ID" value="SIR86365.1"/>
    <property type="molecule type" value="Genomic_DNA"/>
</dbReference>
<dbReference type="PANTHER" id="PTHR46566:SF5">
    <property type="entry name" value="1-PHOSPHOFRUCTOKINASE"/>
    <property type="match status" value="1"/>
</dbReference>
<evidence type="ECO:0000256" key="2">
    <source>
        <dbReference type="ARBA" id="ARBA00022679"/>
    </source>
</evidence>
<evidence type="ECO:0000256" key="3">
    <source>
        <dbReference type="ARBA" id="ARBA00022741"/>
    </source>
</evidence>
<dbReference type="OrthoDB" id="9801219at2"/>
<dbReference type="PANTHER" id="PTHR46566">
    <property type="entry name" value="1-PHOSPHOFRUCTOKINASE-RELATED"/>
    <property type="match status" value="1"/>
</dbReference>
<keyword evidence="5" id="KW-0067">ATP-binding</keyword>
<feature type="domain" description="Carbohydrate kinase PfkB" evidence="7">
    <location>
        <begin position="23"/>
        <end position="304"/>
    </location>
</feature>
<keyword evidence="3" id="KW-0547">Nucleotide-binding</keyword>
<dbReference type="RefSeq" id="WP_076477613.1">
    <property type="nucleotide sequence ID" value="NZ_FTNT01000003.1"/>
</dbReference>
<dbReference type="STRING" id="1344003.SAMN05445060_1211"/>
<gene>
    <name evidence="8" type="ORF">SAMN05445060_1211</name>
</gene>
<keyword evidence="2 6" id="KW-0808">Transferase</keyword>